<dbReference type="EMBL" id="QRZM01000007">
    <property type="protein sequence ID" value="RGV74560.1"/>
    <property type="molecule type" value="Genomic_DNA"/>
</dbReference>
<dbReference type="InterPro" id="IPR013022">
    <property type="entry name" value="Xyl_isomerase-like_TIM-brl"/>
</dbReference>
<dbReference type="PANTHER" id="PTHR43489:SF7">
    <property type="entry name" value="3-DEHYDRO-D-GULOSIDE 4-EPIMERASE-RELATED"/>
    <property type="match status" value="1"/>
</dbReference>
<dbReference type="AlphaFoldDB" id="A0A412Z3N7"/>
<protein>
    <submittedName>
        <fullName evidence="3">Sugar phosphate isomerase/epimerase</fullName>
    </submittedName>
</protein>
<dbReference type="PANTHER" id="PTHR43489">
    <property type="entry name" value="ISOMERASE"/>
    <property type="match status" value="1"/>
</dbReference>
<evidence type="ECO:0000256" key="1">
    <source>
        <dbReference type="ARBA" id="ARBA00023235"/>
    </source>
</evidence>
<organism evidence="3 6">
    <name type="scientific">Enterocloster bolteae</name>
    <dbReference type="NCBI Taxonomy" id="208479"/>
    <lineage>
        <taxon>Bacteria</taxon>
        <taxon>Bacillati</taxon>
        <taxon>Bacillota</taxon>
        <taxon>Clostridia</taxon>
        <taxon>Lachnospirales</taxon>
        <taxon>Lachnospiraceae</taxon>
        <taxon>Enterocloster</taxon>
    </lineage>
</organism>
<accession>A0A412Z3N7</accession>
<proteinExistence type="predicted"/>
<dbReference type="RefSeq" id="WP_002566910.1">
    <property type="nucleotide sequence ID" value="NZ_CABKUK010000003.1"/>
</dbReference>
<sequence>MEHSLFPFRTGFQCVLESKEQLPQLRRLFGLLHREGFYGVELNLPDLDLIKPEELKSLLNEYQMKMNMLATGVYAKTHGLSLSSGIPEERMRAVNGCKRNIDYAASMGCGIIIGFLKGGPGSDREVSERLFLESMLELKPYIEEKKVQVLIEATNHKEASIIRTLKEGAHVINFLDCPFIQLLADTYHMNIEEPSLVDSLSEYMNYYPHLHISDDNRAYPGLGSLDFTAIYRKLMECGYKGTVAVEGNIQHGLLEDTQICAAYLHKMCSGLHTPSRVPSHAV</sequence>
<name>A0A412Z3N7_9FIRM</name>
<dbReference type="Proteomes" id="UP000283975">
    <property type="component" value="Unassembled WGS sequence"/>
</dbReference>
<dbReference type="GO" id="GO:0016853">
    <property type="term" value="F:isomerase activity"/>
    <property type="evidence" value="ECO:0007669"/>
    <property type="project" value="UniProtKB-KW"/>
</dbReference>
<evidence type="ECO:0000313" key="4">
    <source>
        <dbReference type="EMBL" id="RHC55746.1"/>
    </source>
</evidence>
<evidence type="ECO:0000259" key="2">
    <source>
        <dbReference type="Pfam" id="PF01261"/>
    </source>
</evidence>
<dbReference type="InterPro" id="IPR036237">
    <property type="entry name" value="Xyl_isomerase-like_sf"/>
</dbReference>
<feature type="domain" description="Xylose isomerase-like TIM barrel" evidence="2">
    <location>
        <begin position="31"/>
        <end position="248"/>
    </location>
</feature>
<evidence type="ECO:0000313" key="6">
    <source>
        <dbReference type="Proteomes" id="UP000284543"/>
    </source>
</evidence>
<evidence type="ECO:0000313" key="3">
    <source>
        <dbReference type="EMBL" id="RGV74560.1"/>
    </source>
</evidence>
<keyword evidence="1 3" id="KW-0413">Isomerase</keyword>
<dbReference type="KEGG" id="cbol:CGC65_28150"/>
<dbReference type="Proteomes" id="UP000284543">
    <property type="component" value="Unassembled WGS sequence"/>
</dbReference>
<comment type="caution">
    <text evidence="3">The sequence shown here is derived from an EMBL/GenBank/DDBJ whole genome shotgun (WGS) entry which is preliminary data.</text>
</comment>
<dbReference type="Gene3D" id="3.20.20.150">
    <property type="entry name" value="Divalent-metal-dependent TIM barrel enzymes"/>
    <property type="match status" value="1"/>
</dbReference>
<dbReference type="Pfam" id="PF01261">
    <property type="entry name" value="AP_endonuc_2"/>
    <property type="match status" value="1"/>
</dbReference>
<reference evidence="5 6" key="1">
    <citation type="submission" date="2018-08" db="EMBL/GenBank/DDBJ databases">
        <title>A genome reference for cultivated species of the human gut microbiota.</title>
        <authorList>
            <person name="Zou Y."/>
            <person name="Xue W."/>
            <person name="Luo G."/>
        </authorList>
    </citation>
    <scope>NUCLEOTIDE SEQUENCE [LARGE SCALE GENOMIC DNA]</scope>
    <source>
        <strain evidence="3 6">AF14-18</strain>
        <strain evidence="4 5">AM35-14</strain>
    </source>
</reference>
<dbReference type="SUPFAM" id="SSF51658">
    <property type="entry name" value="Xylose isomerase-like"/>
    <property type="match status" value="1"/>
</dbReference>
<gene>
    <name evidence="4" type="ORF">DW839_12985</name>
    <name evidence="3" type="ORF">DWW02_18045</name>
</gene>
<dbReference type="InterPro" id="IPR050417">
    <property type="entry name" value="Sugar_Epim/Isomerase"/>
</dbReference>
<dbReference type="EMBL" id="QSHZ01000012">
    <property type="protein sequence ID" value="RHC55746.1"/>
    <property type="molecule type" value="Genomic_DNA"/>
</dbReference>
<evidence type="ECO:0000313" key="5">
    <source>
        <dbReference type="Proteomes" id="UP000283975"/>
    </source>
</evidence>